<evidence type="ECO:0000259" key="7">
    <source>
        <dbReference type="PROSITE" id="PS50252"/>
    </source>
</evidence>
<dbReference type="EnsemblMetazoa" id="CJA00945.1">
    <property type="protein sequence ID" value="CJA00945.1"/>
    <property type="gene ID" value="WBGene00120149"/>
</dbReference>
<name>A0A8R1HL58_CAEJA</name>
<keyword evidence="4 5" id="KW-0539">Nucleus</keyword>
<evidence type="ECO:0000313" key="9">
    <source>
        <dbReference type="Proteomes" id="UP000005237"/>
    </source>
</evidence>
<evidence type="ECO:0000256" key="5">
    <source>
        <dbReference type="PROSITE-ProRule" id="PRU00201"/>
    </source>
</evidence>
<feature type="compositionally biased region" description="Low complexity" evidence="6">
    <location>
        <begin position="249"/>
        <end position="258"/>
    </location>
</feature>
<feature type="compositionally biased region" description="Low complexity" evidence="6">
    <location>
        <begin position="271"/>
        <end position="309"/>
    </location>
</feature>
<keyword evidence="1" id="KW-0805">Transcription regulation</keyword>
<dbReference type="GO" id="GO:0045893">
    <property type="term" value="P:positive regulation of DNA-templated transcription"/>
    <property type="evidence" value="ECO:0007669"/>
    <property type="project" value="InterPro"/>
</dbReference>
<dbReference type="SUPFAM" id="SSF49417">
    <property type="entry name" value="p53-like transcription factors"/>
    <property type="match status" value="1"/>
</dbReference>
<reference evidence="9" key="1">
    <citation type="submission" date="2010-08" db="EMBL/GenBank/DDBJ databases">
        <authorList>
            <consortium name="Caenorhabditis japonica Sequencing Consortium"/>
            <person name="Wilson R.K."/>
        </authorList>
    </citation>
    <scope>NUCLEOTIDE SEQUENCE [LARGE SCALE GENOMIC DNA]</scope>
    <source>
        <strain evidence="9">DF5081</strain>
    </source>
</reference>
<keyword evidence="3" id="KW-0804">Transcription</keyword>
<comment type="caution">
    <text evidence="5">Lacks conserved residue(s) required for the propagation of feature annotation.</text>
</comment>
<dbReference type="Pfam" id="PF00907">
    <property type="entry name" value="T-box"/>
    <property type="match status" value="1"/>
</dbReference>
<dbReference type="PROSITE" id="PS50252">
    <property type="entry name" value="TBOX_3"/>
    <property type="match status" value="1"/>
</dbReference>
<keyword evidence="9" id="KW-1185">Reference proteome</keyword>
<feature type="compositionally biased region" description="Basic residues" evidence="6">
    <location>
        <begin position="259"/>
        <end position="270"/>
    </location>
</feature>
<evidence type="ECO:0000256" key="6">
    <source>
        <dbReference type="SAM" id="MobiDB-lite"/>
    </source>
</evidence>
<feature type="region of interest" description="Disordered" evidence="6">
    <location>
        <begin position="249"/>
        <end position="309"/>
    </location>
</feature>
<evidence type="ECO:0000313" key="8">
    <source>
        <dbReference type="EnsemblMetazoa" id="CJA00945.1"/>
    </source>
</evidence>
<dbReference type="InterPro" id="IPR046360">
    <property type="entry name" value="T-box_DNA-bd"/>
</dbReference>
<dbReference type="GO" id="GO:0003700">
    <property type="term" value="F:DNA-binding transcription factor activity"/>
    <property type="evidence" value="ECO:0007669"/>
    <property type="project" value="InterPro"/>
</dbReference>
<dbReference type="Proteomes" id="UP000005237">
    <property type="component" value="Unassembled WGS sequence"/>
</dbReference>
<evidence type="ECO:0000256" key="2">
    <source>
        <dbReference type="ARBA" id="ARBA00023125"/>
    </source>
</evidence>
<evidence type="ECO:0000256" key="4">
    <source>
        <dbReference type="ARBA" id="ARBA00023242"/>
    </source>
</evidence>
<proteinExistence type="predicted"/>
<dbReference type="GO" id="GO:0005634">
    <property type="term" value="C:nucleus"/>
    <property type="evidence" value="ECO:0007669"/>
    <property type="project" value="UniProtKB-SubCell"/>
</dbReference>
<feature type="domain" description="T-box" evidence="7">
    <location>
        <begin position="30"/>
        <end position="223"/>
    </location>
</feature>
<keyword evidence="2 5" id="KW-0238">DNA-binding</keyword>
<dbReference type="GO" id="GO:0003677">
    <property type="term" value="F:DNA binding"/>
    <property type="evidence" value="ECO:0007669"/>
    <property type="project" value="UniProtKB-UniRule"/>
</dbReference>
<evidence type="ECO:0000256" key="1">
    <source>
        <dbReference type="ARBA" id="ARBA00023015"/>
    </source>
</evidence>
<dbReference type="InterPro" id="IPR008967">
    <property type="entry name" value="p53-like_TF_DNA-bd_sf"/>
</dbReference>
<sequence>MNSNNTHLAMMTNPLEHKFQTFKGSPVMELTNAEKWAEFDREFQEMFVCGSGRTLNPSIPLSIHNLNPSAEYQIITQLERTNNHPMEYKKDQWNEDELGSCDGIPKYSNQAVSKPKVGWEWMEDGFKVGKIFSVGSDNKTGKKKKEASEEEIEQMKMEKLAKVNVQLKTMLRVVPRQKYTPIVGIQEVKPDGSMEIVASIRFSEVSFIAVTGIKNRKCQLMRVCNKYCREDVRLATIERAGKNVYTSFPASTSSSSTYSRKRKPVLKKASSRCSTSSESTMSSPDSTQISNESTWTESSVVSTSNSTSSEPCDAVLSNEFYNQWQISNPSNYYVPIADYSYFAGIDYSQYAHIYAPVVKTEDSELVEVSENERIIAYL</sequence>
<evidence type="ECO:0000256" key="3">
    <source>
        <dbReference type="ARBA" id="ARBA00023163"/>
    </source>
</evidence>
<accession>A0A8R1HL58</accession>
<reference evidence="8" key="2">
    <citation type="submission" date="2022-06" db="UniProtKB">
        <authorList>
            <consortium name="EnsemblMetazoa"/>
        </authorList>
    </citation>
    <scope>IDENTIFICATION</scope>
    <source>
        <strain evidence="8">DF5081</strain>
    </source>
</reference>
<organism evidence="8 9">
    <name type="scientific">Caenorhabditis japonica</name>
    <dbReference type="NCBI Taxonomy" id="281687"/>
    <lineage>
        <taxon>Eukaryota</taxon>
        <taxon>Metazoa</taxon>
        <taxon>Ecdysozoa</taxon>
        <taxon>Nematoda</taxon>
        <taxon>Chromadorea</taxon>
        <taxon>Rhabditida</taxon>
        <taxon>Rhabditina</taxon>
        <taxon>Rhabditomorpha</taxon>
        <taxon>Rhabditoidea</taxon>
        <taxon>Rhabditidae</taxon>
        <taxon>Peloderinae</taxon>
        <taxon>Caenorhabditis</taxon>
    </lineage>
</organism>
<dbReference type="Gene3D" id="2.60.40.820">
    <property type="entry name" value="Transcription factor, T-box"/>
    <property type="match status" value="1"/>
</dbReference>
<protein>
    <recommendedName>
        <fullName evidence="7">T-box domain-containing protein</fullName>
    </recommendedName>
</protein>
<dbReference type="SMART" id="SM00425">
    <property type="entry name" value="TBOX"/>
    <property type="match status" value="1"/>
</dbReference>
<dbReference type="InterPro" id="IPR036960">
    <property type="entry name" value="T-box_sf"/>
</dbReference>
<dbReference type="AlphaFoldDB" id="A0A8R1HL58"/>
<comment type="subcellular location">
    <subcellularLocation>
        <location evidence="5">Nucleus</location>
    </subcellularLocation>
</comment>